<dbReference type="Gene3D" id="1.10.260.40">
    <property type="entry name" value="lambda repressor-like DNA-binding domains"/>
    <property type="match status" value="1"/>
</dbReference>
<dbReference type="SMART" id="SM00530">
    <property type="entry name" value="HTH_XRE"/>
    <property type="match status" value="1"/>
</dbReference>
<organism evidence="4 5">
    <name type="scientific">Companilactobacillus mishanensis</name>
    <dbReference type="NCBI Taxonomy" id="2486008"/>
    <lineage>
        <taxon>Bacteria</taxon>
        <taxon>Bacillati</taxon>
        <taxon>Bacillota</taxon>
        <taxon>Bacilli</taxon>
        <taxon>Lactobacillales</taxon>
        <taxon>Lactobacillaceae</taxon>
        <taxon>Companilactobacillus</taxon>
    </lineage>
</organism>
<accession>A0A5P0ZKI1</accession>
<feature type="transmembrane region" description="Helical" evidence="2">
    <location>
        <begin position="100"/>
        <end position="120"/>
    </location>
</feature>
<feature type="transmembrane region" description="Helical" evidence="2">
    <location>
        <begin position="76"/>
        <end position="94"/>
    </location>
</feature>
<sequence length="123" mass="13768">MDLKDRMQKCRTQMNLTQDDVAEKLHVSRQTVSNWETGKTIPDSDSLTAISDLYNISIDDLMKPDLDLKKSSEDNYSAIIAGIGMLVVISGMFLHDSISIIIIVIGLFIIVASDEITKFFNNK</sequence>
<dbReference type="PANTHER" id="PTHR46558:SF13">
    <property type="entry name" value="HTH-TYPE TRANSCRIPTIONAL REGULATOR IMMR"/>
    <property type="match status" value="1"/>
</dbReference>
<evidence type="ECO:0000259" key="3">
    <source>
        <dbReference type="PROSITE" id="PS50943"/>
    </source>
</evidence>
<protein>
    <submittedName>
        <fullName evidence="4">Helix-turn-helix transcriptional regulator</fullName>
    </submittedName>
</protein>
<dbReference type="CDD" id="cd00093">
    <property type="entry name" value="HTH_XRE"/>
    <property type="match status" value="1"/>
</dbReference>
<keyword evidence="2" id="KW-1133">Transmembrane helix</keyword>
<reference evidence="4 5" key="1">
    <citation type="journal article" date="2019" name="Syst. Appl. Microbiol.">
        <title>Polyphasic characterization of two novel Lactobacillus spp. isolated from blown salami packages: Description of Lactobacillus halodurans sp. nov. and Lactobacillus salsicarnum sp. nov.</title>
        <authorList>
            <person name="Schuster J.A."/>
            <person name="Klingl A."/>
            <person name="Vogel R.F."/>
            <person name="Ehrmann M.A."/>
        </authorList>
    </citation>
    <scope>NUCLEOTIDE SEQUENCE [LARGE SCALE GENOMIC DNA]</scope>
    <source>
        <strain evidence="4 5">TMW 1.2118</strain>
    </source>
</reference>
<dbReference type="RefSeq" id="WP_153384043.1">
    <property type="nucleotide sequence ID" value="NZ_VDFM01000026.1"/>
</dbReference>
<comment type="caution">
    <text evidence="4">The sequence shown here is derived from an EMBL/GenBank/DDBJ whole genome shotgun (WGS) entry which is preliminary data.</text>
</comment>
<keyword evidence="2" id="KW-0812">Transmembrane</keyword>
<evidence type="ECO:0000256" key="1">
    <source>
        <dbReference type="ARBA" id="ARBA00023125"/>
    </source>
</evidence>
<dbReference type="OrthoDB" id="9805856at2"/>
<dbReference type="InterPro" id="IPR001387">
    <property type="entry name" value="Cro/C1-type_HTH"/>
</dbReference>
<keyword evidence="1" id="KW-0238">DNA-binding</keyword>
<gene>
    <name evidence="4" type="ORF">FHL02_11425</name>
</gene>
<dbReference type="PANTHER" id="PTHR46558">
    <property type="entry name" value="TRACRIPTIONAL REGULATORY PROTEIN-RELATED-RELATED"/>
    <property type="match status" value="1"/>
</dbReference>
<dbReference type="Pfam" id="PF01381">
    <property type="entry name" value="HTH_3"/>
    <property type="match status" value="1"/>
</dbReference>
<dbReference type="Proteomes" id="UP000380386">
    <property type="component" value="Unassembled WGS sequence"/>
</dbReference>
<dbReference type="AlphaFoldDB" id="A0A5P0ZKI1"/>
<dbReference type="GO" id="GO:0003677">
    <property type="term" value="F:DNA binding"/>
    <property type="evidence" value="ECO:0007669"/>
    <property type="project" value="UniProtKB-KW"/>
</dbReference>
<dbReference type="SUPFAM" id="SSF47413">
    <property type="entry name" value="lambda repressor-like DNA-binding domains"/>
    <property type="match status" value="1"/>
</dbReference>
<evidence type="ECO:0000256" key="2">
    <source>
        <dbReference type="SAM" id="Phobius"/>
    </source>
</evidence>
<feature type="domain" description="HTH cro/C1-type" evidence="3">
    <location>
        <begin position="7"/>
        <end position="61"/>
    </location>
</feature>
<dbReference type="InterPro" id="IPR010982">
    <property type="entry name" value="Lambda_DNA-bd_dom_sf"/>
</dbReference>
<evidence type="ECO:0000313" key="4">
    <source>
        <dbReference type="EMBL" id="MQS53610.1"/>
    </source>
</evidence>
<proteinExistence type="predicted"/>
<evidence type="ECO:0000313" key="5">
    <source>
        <dbReference type="Proteomes" id="UP000380386"/>
    </source>
</evidence>
<dbReference type="PROSITE" id="PS50943">
    <property type="entry name" value="HTH_CROC1"/>
    <property type="match status" value="1"/>
</dbReference>
<keyword evidence="2" id="KW-0472">Membrane</keyword>
<name>A0A5P0ZKI1_9LACO</name>
<dbReference type="EMBL" id="VDFM01000026">
    <property type="protein sequence ID" value="MQS53610.1"/>
    <property type="molecule type" value="Genomic_DNA"/>
</dbReference>